<dbReference type="InterPro" id="IPR002397">
    <property type="entry name" value="Cyt_P450_B"/>
</dbReference>
<name>A0A1V8ZZ86_SACPI</name>
<dbReference type="InterPro" id="IPR036396">
    <property type="entry name" value="Cyt_P450_sf"/>
</dbReference>
<evidence type="ECO:0000313" key="3">
    <source>
        <dbReference type="EMBL" id="OQO90120.1"/>
    </source>
</evidence>
<dbReference type="EMBL" id="MWIH01000008">
    <property type="protein sequence ID" value="OQO90120.1"/>
    <property type="molecule type" value="Genomic_DNA"/>
</dbReference>
<sequence length="399" mass="44056">MQHGERDLGDPDRYLTDSRFDRWREWAERDALVWSGPGTSPSGFWSVFSYEGCRQVLAPGTPFSSEYGMMIGFDAWHPDRAGGRMVVVSDGAHHARLRKVMGPFLSRGKAAELLAFVRQEAAALLESAREPGTDVAAVLAPSLPASVVCEILGVPPEDRGMMVELTNHAFAGADNTFDRMTPEEAHSEILFYCHGLIERRRVERGDDIVSVMLHDEGMDPAEVLINCDNLLIGGNETTRHAIAGLFHALSTRPGALDELRAAPDMTHLATEEVLRWTSPAMHVLRTAIQDVTVLGTRVPKGMPVVAWLPAANRDTRVFADADEFVPTRRPNKHLGFGYGPHHCLGAALARLEISAFLDVLAQRVESVALAAEPSRLRSNLVQGYRNLPIDLNWRQTTKR</sequence>
<dbReference type="PROSITE" id="PS00086">
    <property type="entry name" value="CYTOCHROME_P450"/>
    <property type="match status" value="1"/>
</dbReference>
<dbReference type="InterPro" id="IPR001128">
    <property type="entry name" value="Cyt_P450"/>
</dbReference>
<keyword evidence="2" id="KW-0560">Oxidoreductase</keyword>
<proteinExistence type="inferred from homology"/>
<dbReference type="STRING" id="1962155.B1813_18450"/>
<comment type="similarity">
    <text evidence="1 2">Belongs to the cytochrome P450 family.</text>
</comment>
<dbReference type="SUPFAM" id="SSF48264">
    <property type="entry name" value="Cytochrome P450"/>
    <property type="match status" value="1"/>
</dbReference>
<evidence type="ECO:0000256" key="1">
    <source>
        <dbReference type="ARBA" id="ARBA00010617"/>
    </source>
</evidence>
<keyword evidence="2" id="KW-0408">Iron</keyword>
<dbReference type="Gene3D" id="1.10.630.10">
    <property type="entry name" value="Cytochrome P450"/>
    <property type="match status" value="1"/>
</dbReference>
<dbReference type="GO" id="GO:0036199">
    <property type="term" value="F:cholest-4-en-3-one 26-monooxygenase activity"/>
    <property type="evidence" value="ECO:0007669"/>
    <property type="project" value="TreeGrafter"/>
</dbReference>
<dbReference type="PANTHER" id="PTHR46696">
    <property type="entry name" value="P450, PUTATIVE (EUROFUNG)-RELATED"/>
    <property type="match status" value="1"/>
</dbReference>
<dbReference type="PRINTS" id="PR00359">
    <property type="entry name" value="BP450"/>
</dbReference>
<reference evidence="3 4" key="1">
    <citation type="submission" date="2017-02" db="EMBL/GenBank/DDBJ databases">
        <title>Draft genome of Saccharomonospora sp. 154.</title>
        <authorList>
            <person name="Alonso-Carmona G.S."/>
            <person name="De La Haba R."/>
            <person name="Vera-Gargallo B."/>
            <person name="Sandoval-Trujillo A.H."/>
            <person name="Ramirez-Duran N."/>
            <person name="Ventosa A."/>
        </authorList>
    </citation>
    <scope>NUCLEOTIDE SEQUENCE [LARGE SCALE GENOMIC DNA]</scope>
    <source>
        <strain evidence="3 4">LRS4.154</strain>
    </source>
</reference>
<gene>
    <name evidence="3" type="ORF">B1813_18450</name>
</gene>
<dbReference type="AlphaFoldDB" id="A0A1V8ZZ86"/>
<organism evidence="3 4">
    <name type="scientific">Saccharomonospora piscinae</name>
    <dbReference type="NCBI Taxonomy" id="687388"/>
    <lineage>
        <taxon>Bacteria</taxon>
        <taxon>Bacillati</taxon>
        <taxon>Actinomycetota</taxon>
        <taxon>Actinomycetes</taxon>
        <taxon>Pseudonocardiales</taxon>
        <taxon>Pseudonocardiaceae</taxon>
        <taxon>Saccharomonospora</taxon>
    </lineage>
</organism>
<dbReference type="GO" id="GO:0005506">
    <property type="term" value="F:iron ion binding"/>
    <property type="evidence" value="ECO:0007669"/>
    <property type="project" value="InterPro"/>
</dbReference>
<comment type="caution">
    <text evidence="3">The sequence shown here is derived from an EMBL/GenBank/DDBJ whole genome shotgun (WGS) entry which is preliminary data.</text>
</comment>
<accession>A0A1V8ZZ86</accession>
<dbReference type="GO" id="GO:0008395">
    <property type="term" value="F:steroid hydroxylase activity"/>
    <property type="evidence" value="ECO:0007669"/>
    <property type="project" value="TreeGrafter"/>
</dbReference>
<dbReference type="GO" id="GO:0020037">
    <property type="term" value="F:heme binding"/>
    <property type="evidence" value="ECO:0007669"/>
    <property type="project" value="InterPro"/>
</dbReference>
<dbReference type="Pfam" id="PF00067">
    <property type="entry name" value="p450"/>
    <property type="match status" value="1"/>
</dbReference>
<dbReference type="Proteomes" id="UP000192591">
    <property type="component" value="Unassembled WGS sequence"/>
</dbReference>
<keyword evidence="4" id="KW-1185">Reference proteome</keyword>
<keyword evidence="2" id="KW-0479">Metal-binding</keyword>
<protein>
    <submittedName>
        <fullName evidence="3">NikQ protein</fullName>
    </submittedName>
</protein>
<evidence type="ECO:0000256" key="2">
    <source>
        <dbReference type="RuleBase" id="RU000461"/>
    </source>
</evidence>
<dbReference type="PANTHER" id="PTHR46696:SF4">
    <property type="entry name" value="BIOTIN BIOSYNTHESIS CYTOCHROME P450"/>
    <property type="match status" value="1"/>
</dbReference>
<dbReference type="GO" id="GO:0006707">
    <property type="term" value="P:cholesterol catabolic process"/>
    <property type="evidence" value="ECO:0007669"/>
    <property type="project" value="TreeGrafter"/>
</dbReference>
<dbReference type="InterPro" id="IPR017972">
    <property type="entry name" value="Cyt_P450_CS"/>
</dbReference>
<evidence type="ECO:0000313" key="4">
    <source>
        <dbReference type="Proteomes" id="UP000192591"/>
    </source>
</evidence>
<keyword evidence="2" id="KW-0503">Monooxygenase</keyword>
<keyword evidence="2" id="KW-0349">Heme</keyword>